<reference evidence="1" key="1">
    <citation type="submission" date="2014-07" db="EMBL/GenBank/DDBJ databases">
        <authorList>
            <person name="Urmite Genomes Urmite Genomes"/>
        </authorList>
    </citation>
    <scope>NUCLEOTIDE SEQUENCE</scope>
    <source>
        <strain evidence="1">12M76_air</strain>
    </source>
</reference>
<name>A0A078MHU6_9PSED</name>
<dbReference type="PATRIC" id="fig|1461581.3.peg.2269"/>
<protein>
    <submittedName>
        <fullName evidence="1">Lipopolysaccharide core biosynthesis domain-containing protein</fullName>
    </submittedName>
</protein>
<dbReference type="RefSeq" id="WP_044500058.1">
    <property type="nucleotide sequence ID" value="NZ_LK391969.1"/>
</dbReference>
<sequence length="270" mass="30001">MSDVSWKMNVRDFSENRGSQSGGIIVLASGPSAGDFPLREFSDLPVVAMNGSIVKCVSENVQPLFYLCDDDSFIEKRAELAKEGVQSSQNVAMTMSCYEILDRIYPGLLSGKQLFVLNRVNRSQGKPVQSDRRYAWSIRNDDELVSGFSLFSKRKNRIGFSRNLAKGYFGSRTIPYAGLQLACHLGFDKVFLVGVDLNPSAGRFYESGLGALASTLDKDFPKYILPSFALMAERIMNPRFLVFNLSADSRLPDSVVKKIDRADIKTICSD</sequence>
<accession>A0A078MHU6</accession>
<organism evidence="1">
    <name type="scientific">Pseudomonas saudimassiliensis</name>
    <dbReference type="NCBI Taxonomy" id="1461581"/>
    <lineage>
        <taxon>Bacteria</taxon>
        <taxon>Pseudomonadati</taxon>
        <taxon>Pseudomonadota</taxon>
        <taxon>Gammaproteobacteria</taxon>
        <taxon>Pseudomonadales</taxon>
        <taxon>Pseudomonadaceae</taxon>
        <taxon>Pseudomonas</taxon>
    </lineage>
</organism>
<evidence type="ECO:0000313" key="1">
    <source>
        <dbReference type="EMBL" id="CEA05844.1"/>
    </source>
</evidence>
<gene>
    <name evidence="1" type="ORF">BN1049_02301</name>
</gene>
<dbReference type="AlphaFoldDB" id="A0A078MHU6"/>
<dbReference type="OrthoDB" id="6555425at2"/>
<dbReference type="EMBL" id="LM997413">
    <property type="protein sequence ID" value="CEA05844.1"/>
    <property type="molecule type" value="Genomic_DNA"/>
</dbReference>
<dbReference type="EMBL" id="LK391969">
    <property type="protein sequence ID" value="CEF27353.1"/>
    <property type="molecule type" value="Genomic_DNA"/>
</dbReference>
<proteinExistence type="predicted"/>